<name>A0A0Q3WRT1_9BACI</name>
<dbReference type="InterPro" id="IPR002934">
    <property type="entry name" value="Polymerase_NTP_transf_dom"/>
</dbReference>
<reference evidence="4 5" key="1">
    <citation type="submission" date="2015-09" db="EMBL/GenBank/DDBJ databases">
        <title>Genome sequencing project for genomic taxonomy and phylogenomics of Bacillus-like bacteria.</title>
        <authorList>
            <person name="Liu B."/>
            <person name="Wang J."/>
            <person name="Zhu Y."/>
            <person name="Liu G."/>
            <person name="Chen Q."/>
            <person name="Chen Z."/>
            <person name="Lan J."/>
            <person name="Che J."/>
            <person name="Ge C."/>
            <person name="Shi H."/>
            <person name="Pan Z."/>
            <person name="Liu X."/>
        </authorList>
    </citation>
    <scope>NUCLEOTIDE SEQUENCE [LARGE SCALE GENOMIC DNA]</scope>
    <source>
        <strain evidence="4 5">LMG 18435</strain>
    </source>
</reference>
<keyword evidence="5" id="KW-1185">Reference proteome</keyword>
<comment type="caution">
    <text evidence="4">The sequence shown here is derived from an EMBL/GenBank/DDBJ whole genome shotgun (WGS) entry which is preliminary data.</text>
</comment>
<accession>A0A0Q3WRT1</accession>
<dbReference type="GO" id="GO:0016779">
    <property type="term" value="F:nucleotidyltransferase activity"/>
    <property type="evidence" value="ECO:0007669"/>
    <property type="project" value="InterPro"/>
</dbReference>
<dbReference type="EMBL" id="LJJC01000015">
    <property type="protein sequence ID" value="KQL50703.1"/>
    <property type="molecule type" value="Genomic_DNA"/>
</dbReference>
<dbReference type="Pfam" id="PF01909">
    <property type="entry name" value="NTP_transf_2"/>
    <property type="match status" value="1"/>
</dbReference>
<evidence type="ECO:0000256" key="1">
    <source>
        <dbReference type="ARBA" id="ARBA00022679"/>
    </source>
</evidence>
<dbReference type="STRING" id="157838.AN964_24045"/>
<evidence type="ECO:0000259" key="2">
    <source>
        <dbReference type="Pfam" id="PF01909"/>
    </source>
</evidence>
<dbReference type="PATRIC" id="fig|157838.3.peg.5293"/>
<dbReference type="RefSeq" id="WP_055742308.1">
    <property type="nucleotide sequence ID" value="NZ_JAAIWL010000002.1"/>
</dbReference>
<dbReference type="SUPFAM" id="SSF81301">
    <property type="entry name" value="Nucleotidyltransferase"/>
    <property type="match status" value="1"/>
</dbReference>
<dbReference type="Pfam" id="PF13427">
    <property type="entry name" value="AadA_C"/>
    <property type="match status" value="1"/>
</dbReference>
<dbReference type="InterPro" id="IPR043519">
    <property type="entry name" value="NT_sf"/>
</dbReference>
<organism evidence="4 5">
    <name type="scientific">Heyndrickxia shackletonii</name>
    <dbReference type="NCBI Taxonomy" id="157838"/>
    <lineage>
        <taxon>Bacteria</taxon>
        <taxon>Bacillati</taxon>
        <taxon>Bacillota</taxon>
        <taxon>Bacilli</taxon>
        <taxon>Bacillales</taxon>
        <taxon>Bacillaceae</taxon>
        <taxon>Heyndrickxia</taxon>
    </lineage>
</organism>
<feature type="domain" description="Adenylyltransferase AadA C-terminal" evidence="3">
    <location>
        <begin position="176"/>
        <end position="252"/>
    </location>
</feature>
<dbReference type="Gene3D" id="3.30.460.10">
    <property type="entry name" value="Beta Polymerase, domain 2"/>
    <property type="match status" value="1"/>
</dbReference>
<evidence type="ECO:0000259" key="3">
    <source>
        <dbReference type="Pfam" id="PF13427"/>
    </source>
</evidence>
<proteinExistence type="predicted"/>
<evidence type="ECO:0000313" key="4">
    <source>
        <dbReference type="EMBL" id="KQL50703.1"/>
    </source>
</evidence>
<gene>
    <name evidence="4" type="ORF">AN964_24045</name>
</gene>
<keyword evidence="1" id="KW-0808">Transferase</keyword>
<dbReference type="OrthoDB" id="1933376at2"/>
<protein>
    <submittedName>
        <fullName evidence="4">Uncharacterized protein</fullName>
    </submittedName>
</protein>
<dbReference type="CDD" id="cd05403">
    <property type="entry name" value="NT_KNTase_like"/>
    <property type="match status" value="1"/>
</dbReference>
<evidence type="ECO:0000313" key="5">
    <source>
        <dbReference type="Proteomes" id="UP000051888"/>
    </source>
</evidence>
<dbReference type="Proteomes" id="UP000051888">
    <property type="component" value="Unassembled WGS sequence"/>
</dbReference>
<feature type="domain" description="Polymerase nucleotidyl transferase" evidence="2">
    <location>
        <begin position="17"/>
        <end position="65"/>
    </location>
</feature>
<dbReference type="InterPro" id="IPR025184">
    <property type="entry name" value="AadA_C"/>
</dbReference>
<sequence length="270" mass="31009">MIPIIVNNLIKDYAELLYEKLPNTIEGVYLHGSIALNAFDDSSDVDFLTITKRPLLQEEIQTLEKIHQIIAMRYPKPELDGMYLQLNEIGKNTETGSTPFYNGGIMHATGAFNQNPITWWVLKHSGIRIIGPAIDQLKIGVEPEDFIKYVHANMNSYWKNRVRNYRTFDFSAIPDELIEAEIEWAVLGVLRQFYTIKEHEIISKLGAGKYALNHLPKEWNNIIQEAIRIREKSEVSSYQSNEERISDAVNFLSFLIQHCNDLVDANGEVL</sequence>
<dbReference type="AlphaFoldDB" id="A0A0Q3WRT1"/>